<dbReference type="AlphaFoldDB" id="A0A166E0G8"/>
<organism evidence="4 5">
    <name type="scientific">Sistotremastrum suecicum HHB10207 ss-3</name>
    <dbReference type="NCBI Taxonomy" id="1314776"/>
    <lineage>
        <taxon>Eukaryota</taxon>
        <taxon>Fungi</taxon>
        <taxon>Dikarya</taxon>
        <taxon>Basidiomycota</taxon>
        <taxon>Agaricomycotina</taxon>
        <taxon>Agaricomycetes</taxon>
        <taxon>Sistotremastrales</taxon>
        <taxon>Sistotremastraceae</taxon>
        <taxon>Sistotremastrum</taxon>
    </lineage>
</organism>
<feature type="domain" description="DUF6533" evidence="3">
    <location>
        <begin position="23"/>
        <end position="67"/>
    </location>
</feature>
<keyword evidence="5" id="KW-1185">Reference proteome</keyword>
<evidence type="ECO:0000256" key="1">
    <source>
        <dbReference type="SAM" id="MobiDB-lite"/>
    </source>
</evidence>
<feature type="transmembrane region" description="Helical" evidence="2">
    <location>
        <begin position="237"/>
        <end position="258"/>
    </location>
</feature>
<feature type="transmembrane region" description="Helical" evidence="2">
    <location>
        <begin position="23"/>
        <end position="48"/>
    </location>
</feature>
<evidence type="ECO:0000313" key="5">
    <source>
        <dbReference type="Proteomes" id="UP000076798"/>
    </source>
</evidence>
<protein>
    <recommendedName>
        <fullName evidence="3">DUF6533 domain-containing protein</fullName>
    </recommendedName>
</protein>
<dbReference type="Pfam" id="PF20151">
    <property type="entry name" value="DUF6533"/>
    <property type="match status" value="1"/>
</dbReference>
<reference evidence="4 5" key="1">
    <citation type="journal article" date="2016" name="Mol. Biol. Evol.">
        <title>Comparative Genomics of Early-Diverging Mushroom-Forming Fungi Provides Insights into the Origins of Lignocellulose Decay Capabilities.</title>
        <authorList>
            <person name="Nagy L.G."/>
            <person name="Riley R."/>
            <person name="Tritt A."/>
            <person name="Adam C."/>
            <person name="Daum C."/>
            <person name="Floudas D."/>
            <person name="Sun H."/>
            <person name="Yadav J.S."/>
            <person name="Pangilinan J."/>
            <person name="Larsson K.H."/>
            <person name="Matsuura K."/>
            <person name="Barry K."/>
            <person name="Labutti K."/>
            <person name="Kuo R."/>
            <person name="Ohm R.A."/>
            <person name="Bhattacharya S.S."/>
            <person name="Shirouzu T."/>
            <person name="Yoshinaga Y."/>
            <person name="Martin F.M."/>
            <person name="Grigoriev I.V."/>
            <person name="Hibbett D.S."/>
        </authorList>
    </citation>
    <scope>NUCLEOTIDE SEQUENCE [LARGE SCALE GENOMIC DNA]</scope>
    <source>
        <strain evidence="4 5">HHB10207 ss-3</strain>
    </source>
</reference>
<feature type="transmembrane region" description="Helical" evidence="2">
    <location>
        <begin position="60"/>
        <end position="77"/>
    </location>
</feature>
<dbReference type="EMBL" id="KV428052">
    <property type="protein sequence ID" value="KZT39087.1"/>
    <property type="molecule type" value="Genomic_DNA"/>
</dbReference>
<dbReference type="Proteomes" id="UP000076798">
    <property type="component" value="Unassembled WGS sequence"/>
</dbReference>
<evidence type="ECO:0000313" key="4">
    <source>
        <dbReference type="EMBL" id="KZT39087.1"/>
    </source>
</evidence>
<evidence type="ECO:0000256" key="2">
    <source>
        <dbReference type="SAM" id="Phobius"/>
    </source>
</evidence>
<name>A0A166E0G8_9AGAM</name>
<sequence length="326" mass="36757">MSSVSAFLEILANSMRDLFGTRYLSGIGFVVLAYDHCLCLNDEIVLVWKAKSSFARTAFLFNKYIVVLSSVIIAWEINGFSGPWAGQIWIPIAGVLGIISQALANLLLLLRIYSLWDHRKKVMLVTLAVYLSCFLVSISFIGVTIHRLRPEMVYSGEPFRTCVLLKKSSSLSVAWGVPILFDVFMVCSTVLNAFDRPRGVDTKLTRLLLRDGVLYHVTFVFLRLFNFSLSMTSSSGTVLMGSYFVWAMITATLNRMILTSRNREENASIEDLLYPEDDEGVRSNSTSKRYSSTYPLNDLSLQDSRLASPRAESARSYWDELHDSSR</sequence>
<accession>A0A166E0G8</accession>
<feature type="transmembrane region" description="Helical" evidence="2">
    <location>
        <begin position="122"/>
        <end position="145"/>
    </location>
</feature>
<feature type="compositionally biased region" description="Basic and acidic residues" evidence="1">
    <location>
        <begin position="317"/>
        <end position="326"/>
    </location>
</feature>
<dbReference type="InterPro" id="IPR045340">
    <property type="entry name" value="DUF6533"/>
</dbReference>
<feature type="transmembrane region" description="Helical" evidence="2">
    <location>
        <begin position="173"/>
        <end position="195"/>
    </location>
</feature>
<dbReference type="OrthoDB" id="3251775at2759"/>
<gene>
    <name evidence="4" type="ORF">SISSUDRAFT_1061481</name>
</gene>
<keyword evidence="2" id="KW-0472">Membrane</keyword>
<proteinExistence type="predicted"/>
<feature type="transmembrane region" description="Helical" evidence="2">
    <location>
        <begin position="207"/>
        <end position="225"/>
    </location>
</feature>
<keyword evidence="2" id="KW-0812">Transmembrane</keyword>
<feature type="transmembrane region" description="Helical" evidence="2">
    <location>
        <begin position="89"/>
        <end position="110"/>
    </location>
</feature>
<feature type="region of interest" description="Disordered" evidence="1">
    <location>
        <begin position="301"/>
        <end position="326"/>
    </location>
</feature>
<evidence type="ECO:0000259" key="3">
    <source>
        <dbReference type="Pfam" id="PF20151"/>
    </source>
</evidence>
<keyword evidence="2" id="KW-1133">Transmembrane helix</keyword>